<dbReference type="InterPro" id="IPR003343">
    <property type="entry name" value="Big_2"/>
</dbReference>
<proteinExistence type="predicted"/>
<dbReference type="KEGG" id="crw:CROST_010200"/>
<keyword evidence="2" id="KW-1185">Reference proteome</keyword>
<dbReference type="Pfam" id="PF02368">
    <property type="entry name" value="Big_2"/>
    <property type="match status" value="1"/>
</dbReference>
<dbReference type="STRING" id="84029.CROST_10650"/>
<dbReference type="Gene3D" id="2.60.120.200">
    <property type="match status" value="1"/>
</dbReference>
<dbReference type="AlphaFoldDB" id="A0A1S8LE10"/>
<dbReference type="SUPFAM" id="SSF49373">
    <property type="entry name" value="Invasin/intimin cell-adhesion fragments"/>
    <property type="match status" value="1"/>
</dbReference>
<dbReference type="SUPFAM" id="SSF49899">
    <property type="entry name" value="Concanavalin A-like lectins/glucanases"/>
    <property type="match status" value="1"/>
</dbReference>
<dbReference type="Proteomes" id="UP000190951">
    <property type="component" value="Chromosome"/>
</dbReference>
<dbReference type="InterPro" id="IPR013320">
    <property type="entry name" value="ConA-like_dom_sf"/>
</dbReference>
<reference evidence="1 2" key="1">
    <citation type="submission" date="2022-04" db="EMBL/GenBank/DDBJ databases">
        <title>Genome sequence of C. roseum typestrain.</title>
        <authorList>
            <person name="Poehlein A."/>
            <person name="Schoch T."/>
            <person name="Duerre P."/>
            <person name="Daniel R."/>
        </authorList>
    </citation>
    <scope>NUCLEOTIDE SEQUENCE [LARGE SCALE GENOMIC DNA]</scope>
    <source>
        <strain evidence="1 2">DSM 7320</strain>
    </source>
</reference>
<dbReference type="Gene3D" id="2.60.40.1080">
    <property type="match status" value="1"/>
</dbReference>
<evidence type="ECO:0000313" key="1">
    <source>
        <dbReference type="EMBL" id="URZ10312.1"/>
    </source>
</evidence>
<protein>
    <submittedName>
        <fullName evidence="1">Uncharacterized protein</fullName>
    </submittedName>
</protein>
<gene>
    <name evidence="1" type="ORF">CROST_010200</name>
</gene>
<dbReference type="PROSITE" id="PS51257">
    <property type="entry name" value="PROKAR_LIPOPROTEIN"/>
    <property type="match status" value="1"/>
</dbReference>
<organism evidence="1 2">
    <name type="scientific">Clostridium felsineum</name>
    <dbReference type="NCBI Taxonomy" id="36839"/>
    <lineage>
        <taxon>Bacteria</taxon>
        <taxon>Bacillati</taxon>
        <taxon>Bacillota</taxon>
        <taxon>Clostridia</taxon>
        <taxon>Eubacteriales</taxon>
        <taxon>Clostridiaceae</taxon>
        <taxon>Clostridium</taxon>
    </lineage>
</organism>
<dbReference type="EMBL" id="CP096983">
    <property type="protein sequence ID" value="URZ10312.1"/>
    <property type="molecule type" value="Genomic_DNA"/>
</dbReference>
<dbReference type="SMART" id="SM00635">
    <property type="entry name" value="BID_2"/>
    <property type="match status" value="1"/>
</dbReference>
<dbReference type="InterPro" id="IPR008964">
    <property type="entry name" value="Invasin/intimin_cell_adhesion"/>
</dbReference>
<sequence length="411" mass="45156">MNGKIKVFLAVFLVSILGCFTSVFADSTSGNYVPENNYSSNLVANYKLDETTGTNCIDSVHNNANYNGTYNGTTGGNDSNENYRSFNGSSDYISFSNSIVPVGEKTIKFKLKMSGNPYYNSAVLDNAEDSFGNKGITIYVTTDGKIQADFLNGQSSWADTMCMESNKKVCDNKWHTVVLTWDGTTNKDGIKWYIDDLVNPDSTFTSKYTMSGNATNSLMIGRSNNDNYKYYFQGALKDIEIYNTVVKYDSVKTGITLNKSTDSIPVGSEDLLTATISPDNVTDKSVNWSSSNAAIATVDSNGKVKAVGVGAATITATTVDGQTATCTINVTSQGEIRELLTIKMVDGSLEKYDLSKDELNDFVNWVYNRADGIGKAYYVFTVKPTDPYTTDIHTVFFDKIVSYEIQQYTKQ</sequence>
<evidence type="ECO:0000313" key="2">
    <source>
        <dbReference type="Proteomes" id="UP000190951"/>
    </source>
</evidence>
<accession>A0A1S8LE10</accession>
<name>A0A1S8LE10_9CLOT</name>
<dbReference type="Pfam" id="PF13385">
    <property type="entry name" value="Laminin_G_3"/>
    <property type="match status" value="1"/>
</dbReference>
<dbReference type="RefSeq" id="WP_077834296.1">
    <property type="nucleotide sequence ID" value="NZ_CP096983.1"/>
</dbReference>